<name>A0ABW9GBV2_9GAMM</name>
<feature type="domain" description="ABC-type glycine betaine transport system substrate-binding" evidence="2">
    <location>
        <begin position="40"/>
        <end position="313"/>
    </location>
</feature>
<dbReference type="RefSeq" id="WP_408625100.1">
    <property type="nucleotide sequence ID" value="NZ_JBEQCT010000011.1"/>
</dbReference>
<dbReference type="InterPro" id="IPR007210">
    <property type="entry name" value="ABC_Gly_betaine_transp_sub-bd"/>
</dbReference>
<dbReference type="Gene3D" id="3.40.190.100">
    <property type="entry name" value="Glycine betaine-binding periplasmic protein, domain 2"/>
    <property type="match status" value="1"/>
</dbReference>
<evidence type="ECO:0000256" key="1">
    <source>
        <dbReference type="SAM" id="SignalP"/>
    </source>
</evidence>
<accession>A0ABW9GBV2</accession>
<reference evidence="3 4" key="1">
    <citation type="journal article" date="2013" name="Int. J. Syst. Evol. Microbiol.">
        <title>Celerinatantimonas yamalensis sp. nov., a cold-adapted diazotrophic bacterium from a cold permafrost brine.</title>
        <authorList>
            <person name="Shcherbakova V."/>
            <person name="Chuvilskaya N."/>
            <person name="Rivkina E."/>
            <person name="Demidov N."/>
            <person name="Uchaeva V."/>
            <person name="Suetin S."/>
            <person name="Suzina N."/>
            <person name="Gilichinsky D."/>
        </authorList>
    </citation>
    <scope>NUCLEOTIDE SEQUENCE [LARGE SCALE GENOMIC DNA]</scope>
    <source>
        <strain evidence="3 4">C7</strain>
    </source>
</reference>
<dbReference type="Pfam" id="PF04069">
    <property type="entry name" value="OpuAC"/>
    <property type="match status" value="1"/>
</dbReference>
<evidence type="ECO:0000313" key="4">
    <source>
        <dbReference type="Proteomes" id="UP001629953"/>
    </source>
</evidence>
<sequence>MRLTWKKLSLAAFGCMLGTQASAAALPGEGVSVEPVYTVQEEMFQTIIVDKALEKLGYSVQAPKMVDYNVGYTSIANGDVTFMTTNWDPLHDAKYAKAGGDKVFYRKGYYITGAAQGYLIDKKTAEKYHITNIAQLKNPKIAKLFDADGDGKADLTGCNPGWGCAAVTNYQMKKFGLSKTVDLKEGNYSAVIANTIARYRAGKPVIYYTWTPNWVGGILVPGKDVVWLQVPFSAIPGDPNADTALSNGKNYGFNMNSERIVANKKWAQKNPAAAKLFAIMKLNIKDVSSENLMMRKGQSSEAEITQHADEWIKSHQSEFNQWIEQAKQAAH</sequence>
<protein>
    <submittedName>
        <fullName evidence="3">Glycine betaine/L-proline ABC transporter substrate-binding protein ProX</fullName>
    </submittedName>
</protein>
<proteinExistence type="predicted"/>
<dbReference type="SUPFAM" id="SSF53850">
    <property type="entry name" value="Periplasmic binding protein-like II"/>
    <property type="match status" value="1"/>
</dbReference>
<feature type="chain" id="PRO_5045774429" evidence="1">
    <location>
        <begin position="24"/>
        <end position="331"/>
    </location>
</feature>
<feature type="signal peptide" evidence="1">
    <location>
        <begin position="1"/>
        <end position="23"/>
    </location>
</feature>
<keyword evidence="1" id="KW-0732">Signal</keyword>
<comment type="caution">
    <text evidence="3">The sequence shown here is derived from an EMBL/GenBank/DDBJ whole genome shotgun (WGS) entry which is preliminary data.</text>
</comment>
<gene>
    <name evidence="3" type="primary">proX</name>
    <name evidence="3" type="ORF">ABUE30_17365</name>
</gene>
<dbReference type="Gene3D" id="3.40.190.10">
    <property type="entry name" value="Periplasmic binding protein-like II"/>
    <property type="match status" value="1"/>
</dbReference>
<organism evidence="3 4">
    <name type="scientific">Celerinatantimonas yamalensis</name>
    <dbReference type="NCBI Taxonomy" id="559956"/>
    <lineage>
        <taxon>Bacteria</taxon>
        <taxon>Pseudomonadati</taxon>
        <taxon>Pseudomonadota</taxon>
        <taxon>Gammaproteobacteria</taxon>
        <taxon>Celerinatantimonadaceae</taxon>
        <taxon>Celerinatantimonas</taxon>
    </lineage>
</organism>
<evidence type="ECO:0000259" key="2">
    <source>
        <dbReference type="Pfam" id="PF04069"/>
    </source>
</evidence>
<dbReference type="EMBL" id="JBEQCT010000011">
    <property type="protein sequence ID" value="MFM2486804.1"/>
    <property type="molecule type" value="Genomic_DNA"/>
</dbReference>
<evidence type="ECO:0000313" key="3">
    <source>
        <dbReference type="EMBL" id="MFM2486804.1"/>
    </source>
</evidence>
<keyword evidence="4" id="KW-1185">Reference proteome</keyword>
<dbReference type="NCBIfam" id="NF008334">
    <property type="entry name" value="PRK11119.1"/>
    <property type="match status" value="1"/>
</dbReference>
<dbReference type="CDD" id="cd13638">
    <property type="entry name" value="PBP2_EcProx_like"/>
    <property type="match status" value="1"/>
</dbReference>
<dbReference type="Proteomes" id="UP001629953">
    <property type="component" value="Unassembled WGS sequence"/>
</dbReference>